<dbReference type="AlphaFoldDB" id="A0AAU7ZPM1"/>
<evidence type="ECO:0000259" key="3">
    <source>
        <dbReference type="SMART" id="SM00642"/>
    </source>
</evidence>
<dbReference type="PANTHER" id="PTHR10357:SF179">
    <property type="entry name" value="NEUTRAL AND BASIC AMINO ACID TRANSPORT PROTEIN RBAT"/>
    <property type="match status" value="1"/>
</dbReference>
<dbReference type="SUPFAM" id="SSF51445">
    <property type="entry name" value="(Trans)glycosidases"/>
    <property type="match status" value="1"/>
</dbReference>
<proteinExistence type="inferred from homology"/>
<dbReference type="InterPro" id="IPR013780">
    <property type="entry name" value="Glyco_hydro_b"/>
</dbReference>
<comment type="similarity">
    <text evidence="1">Belongs to the glycosyl hydrolase 13 family.</text>
</comment>
<dbReference type="InterPro" id="IPR045857">
    <property type="entry name" value="O16G_dom_2"/>
</dbReference>
<dbReference type="Gene3D" id="3.20.20.80">
    <property type="entry name" value="Glycosidases"/>
    <property type="match status" value="1"/>
</dbReference>
<dbReference type="GO" id="GO:0004556">
    <property type="term" value="F:alpha-amylase activity"/>
    <property type="evidence" value="ECO:0007669"/>
    <property type="project" value="TreeGrafter"/>
</dbReference>
<organism evidence="4">
    <name type="scientific">Tunturiibacter psychrotolerans</name>
    <dbReference type="NCBI Taxonomy" id="3069686"/>
    <lineage>
        <taxon>Bacteria</taxon>
        <taxon>Pseudomonadati</taxon>
        <taxon>Acidobacteriota</taxon>
        <taxon>Terriglobia</taxon>
        <taxon>Terriglobales</taxon>
        <taxon>Acidobacteriaceae</taxon>
        <taxon>Tunturiibacter</taxon>
    </lineage>
</organism>
<evidence type="ECO:0000256" key="2">
    <source>
        <dbReference type="SAM" id="MobiDB-lite"/>
    </source>
</evidence>
<evidence type="ECO:0000313" key="4">
    <source>
        <dbReference type="EMBL" id="XCB32888.1"/>
    </source>
</evidence>
<dbReference type="CDD" id="cd11333">
    <property type="entry name" value="AmyAc_SI_OligoGlu_DGase"/>
    <property type="match status" value="1"/>
</dbReference>
<reference evidence="4" key="1">
    <citation type="submission" date="2023-08" db="EMBL/GenBank/DDBJ databases">
        <authorList>
            <person name="Messyasz A."/>
            <person name="Mannisto M.K."/>
            <person name="Kerkhof L.J."/>
            <person name="Haggblom M."/>
        </authorList>
    </citation>
    <scope>NUCLEOTIDE SEQUENCE</scope>
    <source>
        <strain evidence="4">X5P6</strain>
    </source>
</reference>
<protein>
    <submittedName>
        <fullName evidence="4">Alpha-glucosidase</fullName>
    </submittedName>
</protein>
<feature type="domain" description="Glycosyl hydrolase family 13 catalytic" evidence="3">
    <location>
        <begin position="63"/>
        <end position="467"/>
    </location>
</feature>
<evidence type="ECO:0000256" key="1">
    <source>
        <dbReference type="ARBA" id="ARBA00008061"/>
    </source>
</evidence>
<dbReference type="Gene3D" id="3.90.400.10">
    <property type="entry name" value="Oligo-1,6-glucosidase, Domain 2"/>
    <property type="match status" value="1"/>
</dbReference>
<reference evidence="4" key="2">
    <citation type="journal article" date="2024" name="Environ. Microbiol.">
        <title>Genome analysis and description of Tunturibacter gen. nov. expands the diversity of Terriglobia in tundra soils.</title>
        <authorList>
            <person name="Messyasz A."/>
            <person name="Mannisto M.K."/>
            <person name="Kerkhof L.J."/>
            <person name="Haggblom M.M."/>
        </authorList>
    </citation>
    <scope>NUCLEOTIDE SEQUENCE</scope>
    <source>
        <strain evidence="4">X5P6</strain>
    </source>
</reference>
<gene>
    <name evidence="4" type="ORF">RBB77_21085</name>
</gene>
<dbReference type="RefSeq" id="WP_353063726.1">
    <property type="nucleotide sequence ID" value="NZ_CP132942.1"/>
</dbReference>
<dbReference type="InterPro" id="IPR017853">
    <property type="entry name" value="GH"/>
</dbReference>
<dbReference type="SMART" id="SM00642">
    <property type="entry name" value="Aamy"/>
    <property type="match status" value="1"/>
</dbReference>
<dbReference type="EMBL" id="CP132942">
    <property type="protein sequence ID" value="XCB32888.1"/>
    <property type="molecule type" value="Genomic_DNA"/>
</dbReference>
<name>A0AAU7ZPM1_9BACT</name>
<dbReference type="PANTHER" id="PTHR10357">
    <property type="entry name" value="ALPHA-AMYLASE FAMILY MEMBER"/>
    <property type="match status" value="1"/>
</dbReference>
<sequence>MTNNKSHRNAPSLTWLRHLAALAILAAAVSWNSGGLRGQEQQATTVASHHDDGPWWKHAVVYEIYPRSFQDSNGDGIGDLNGITQRLDYLKSLGVDAIWIAPMYPSPQVDFGYDISDYQSVDPKYGTVADMNHLIAEGKQRNIRVILDMVLNHTSDKHQWFIDSASSRTNPKHDWYVWNDGIPANGPNVTAYQKRFEHEGRVPPNNWESGFGGSAWEWVPAVHQFYYHKFYKQQPDLNWSNPAVEKACFDAMRFWLDRGVAGFRLDAIPTLFEDPQLRDEPEVGGINAQGDPNLKDIYTSNLPQVHDVIRRMRAMIETYPGDRVLIGETYLPNTASLNDWYGGAKHDELQLPMDMLVGFHGDHDKLDAPRFRKLIDEAETQINGSQPLFVFDNHDNVRSWERYGDGVHNQEIARILATILFTSRATALMWEGEELGMVTSTPTRREDVKDPIGITGWPQEKGRDGERTPMQWDSSKDAGFSDASNTWLPVASNYKTVNVKTEEADPNSLLNWHKKLIAMRMTDPTLRDGEQIMIDESNPSVLSYIRAGVDGHPSVIVAMNFTAQPQTISLNAKQANVTGSAVNTLLTDAPSLQGTTSLKNITLPPYASWIGQIGSIK</sequence>
<dbReference type="InterPro" id="IPR006047">
    <property type="entry name" value="GH13_cat_dom"/>
</dbReference>
<dbReference type="KEGG" id="tpsc:RBB77_21085"/>
<feature type="region of interest" description="Disordered" evidence="2">
    <location>
        <begin position="441"/>
        <end position="479"/>
    </location>
</feature>
<accession>A0AAU7ZPM1</accession>
<dbReference type="SUPFAM" id="SSF51011">
    <property type="entry name" value="Glycosyl hydrolase domain"/>
    <property type="match status" value="1"/>
</dbReference>
<dbReference type="Gene3D" id="2.60.40.1180">
    <property type="entry name" value="Golgi alpha-mannosidase II"/>
    <property type="match status" value="1"/>
</dbReference>
<dbReference type="GO" id="GO:0009313">
    <property type="term" value="P:oligosaccharide catabolic process"/>
    <property type="evidence" value="ECO:0007669"/>
    <property type="project" value="TreeGrafter"/>
</dbReference>
<dbReference type="Pfam" id="PF00128">
    <property type="entry name" value="Alpha-amylase"/>
    <property type="match status" value="1"/>
</dbReference>